<name>A0A1H6LJM9_RUMFL</name>
<dbReference type="SUPFAM" id="SSF53474">
    <property type="entry name" value="alpha/beta-Hydrolases"/>
    <property type="match status" value="1"/>
</dbReference>
<dbReference type="EMBL" id="FNWV01000017">
    <property type="protein sequence ID" value="SEH84815.1"/>
    <property type="molecule type" value="Genomic_DNA"/>
</dbReference>
<evidence type="ECO:0000313" key="3">
    <source>
        <dbReference type="EMBL" id="SEH84815.1"/>
    </source>
</evidence>
<dbReference type="InterPro" id="IPR001031">
    <property type="entry name" value="Thioesterase"/>
</dbReference>
<evidence type="ECO:0000256" key="1">
    <source>
        <dbReference type="ARBA" id="ARBA00007169"/>
    </source>
</evidence>
<dbReference type="RefSeq" id="WP_074718871.1">
    <property type="nucleotide sequence ID" value="NZ_FNWV01000017.1"/>
</dbReference>
<evidence type="ECO:0000313" key="4">
    <source>
        <dbReference type="Proteomes" id="UP000183190"/>
    </source>
</evidence>
<dbReference type="Proteomes" id="UP000183190">
    <property type="component" value="Unassembled WGS sequence"/>
</dbReference>
<protein>
    <submittedName>
        <fullName evidence="3">Surfactin synthase thioesterase subunit</fullName>
    </submittedName>
</protein>
<reference evidence="3 4" key="1">
    <citation type="submission" date="2016-10" db="EMBL/GenBank/DDBJ databases">
        <authorList>
            <person name="de Groot N.N."/>
        </authorList>
    </citation>
    <scope>NUCLEOTIDE SEQUENCE [LARGE SCALE GENOMIC DNA]</scope>
    <source>
        <strain evidence="3 4">YAD2003</strain>
    </source>
</reference>
<dbReference type="InterPro" id="IPR029058">
    <property type="entry name" value="AB_hydrolase_fold"/>
</dbReference>
<dbReference type="Gene3D" id="3.40.50.1820">
    <property type="entry name" value="alpha/beta hydrolase"/>
    <property type="match status" value="1"/>
</dbReference>
<comment type="similarity">
    <text evidence="1">Belongs to the thioesterase family.</text>
</comment>
<dbReference type="Pfam" id="PF00975">
    <property type="entry name" value="Thioesterase"/>
    <property type="match status" value="1"/>
</dbReference>
<sequence>MVLFFFSHAGGSAKSYVSFKRFLPKDLTVIPMELSGRFTRMSEPLLDNVADCIADLIEKHSEEISGEYALFGHSMGTVLVTEFIRQTKAKGLPQPCHIFLSGKNPPDEEVHCFENVETASDEEIVSFFTANSLSAAAPVPQQDNALKKILDRILCTDVRMAERYKASPDDVKFGCDITVIYGTEDPLMQNVDMNSWSRFTDGKCSLYPFSGDHFYFQQHKEEVCNIIKEKLHI</sequence>
<dbReference type="PANTHER" id="PTHR11487:SF0">
    <property type="entry name" value="S-ACYL FATTY ACID SYNTHASE THIOESTERASE, MEDIUM CHAIN"/>
    <property type="match status" value="1"/>
</dbReference>
<dbReference type="OrthoDB" id="2213423at2"/>
<evidence type="ECO:0000259" key="2">
    <source>
        <dbReference type="Pfam" id="PF00975"/>
    </source>
</evidence>
<gene>
    <name evidence="3" type="ORF">SAMN02910265_03021</name>
</gene>
<feature type="domain" description="Thioesterase" evidence="2">
    <location>
        <begin position="3"/>
        <end position="230"/>
    </location>
</feature>
<dbReference type="InterPro" id="IPR012223">
    <property type="entry name" value="TEII"/>
</dbReference>
<proteinExistence type="inferred from homology"/>
<dbReference type="PANTHER" id="PTHR11487">
    <property type="entry name" value="THIOESTERASE"/>
    <property type="match status" value="1"/>
</dbReference>
<dbReference type="GO" id="GO:0008610">
    <property type="term" value="P:lipid biosynthetic process"/>
    <property type="evidence" value="ECO:0007669"/>
    <property type="project" value="TreeGrafter"/>
</dbReference>
<dbReference type="AlphaFoldDB" id="A0A1H6LJM9"/>
<organism evidence="3 4">
    <name type="scientific">Ruminococcus flavefaciens</name>
    <dbReference type="NCBI Taxonomy" id="1265"/>
    <lineage>
        <taxon>Bacteria</taxon>
        <taxon>Bacillati</taxon>
        <taxon>Bacillota</taxon>
        <taxon>Clostridia</taxon>
        <taxon>Eubacteriales</taxon>
        <taxon>Oscillospiraceae</taxon>
        <taxon>Ruminococcus</taxon>
    </lineage>
</organism>
<accession>A0A1H6LJM9</accession>